<evidence type="ECO:0000313" key="1">
    <source>
        <dbReference type="EMBL" id="MFC5367139.1"/>
    </source>
</evidence>
<dbReference type="InterPro" id="IPR048925">
    <property type="entry name" value="RdfA"/>
</dbReference>
<dbReference type="Proteomes" id="UP001596201">
    <property type="component" value="Unassembled WGS sequence"/>
</dbReference>
<organism evidence="1 2">
    <name type="scientific">Salinirubrum litoreum</name>
    <dbReference type="NCBI Taxonomy" id="1126234"/>
    <lineage>
        <taxon>Archaea</taxon>
        <taxon>Methanobacteriati</taxon>
        <taxon>Methanobacteriota</taxon>
        <taxon>Stenosarchaea group</taxon>
        <taxon>Halobacteria</taxon>
        <taxon>Halobacteriales</taxon>
        <taxon>Haloferacaceae</taxon>
        <taxon>Salinirubrum</taxon>
    </lineage>
</organism>
<accession>A0ABD5RAT6</accession>
<protein>
    <submittedName>
        <fullName evidence="1">Rod-determining factor RdfA</fullName>
    </submittedName>
</protein>
<evidence type="ECO:0000313" key="2">
    <source>
        <dbReference type="Proteomes" id="UP001596201"/>
    </source>
</evidence>
<gene>
    <name evidence="1" type="primary">rdfA</name>
    <name evidence="1" type="ORF">ACFPJ5_09310</name>
</gene>
<dbReference type="AlphaFoldDB" id="A0ABD5RAT6"/>
<proteinExistence type="predicted"/>
<reference evidence="1 2" key="1">
    <citation type="journal article" date="2019" name="Int. J. Syst. Evol. Microbiol.">
        <title>The Global Catalogue of Microorganisms (GCM) 10K type strain sequencing project: providing services to taxonomists for standard genome sequencing and annotation.</title>
        <authorList>
            <consortium name="The Broad Institute Genomics Platform"/>
            <consortium name="The Broad Institute Genome Sequencing Center for Infectious Disease"/>
            <person name="Wu L."/>
            <person name="Ma J."/>
        </authorList>
    </citation>
    <scope>NUCLEOTIDE SEQUENCE [LARGE SCALE GENOMIC DNA]</scope>
    <source>
        <strain evidence="1 2">CGMCC 1.12237</strain>
    </source>
</reference>
<sequence length="210" mass="23864">MTTPTDDRPRSKVARLIEEYGLDGLGAELEARWTDDGDDRLSLRDLADYFNRRLLDAALRDTGRATLDTDVASAYRTLTDDDVGRGVRTDTRTALAEEGVDVDALERDFVTYQAIRTYLTEWRDAAYEHPSDETKRANDRESIQRLLTRTLSVTEDRLAKLRDTDRIAAEEFEVFVDAQVLCQQCGTQYAVAEFIDNRGCDCLQTEHPSD</sequence>
<dbReference type="Pfam" id="PF21811">
    <property type="entry name" value="RdfA"/>
    <property type="match status" value="1"/>
</dbReference>
<keyword evidence="2" id="KW-1185">Reference proteome</keyword>
<name>A0ABD5RAT6_9EURY</name>
<dbReference type="EMBL" id="JBHSKX010000001">
    <property type="protein sequence ID" value="MFC5367139.1"/>
    <property type="molecule type" value="Genomic_DNA"/>
</dbReference>
<dbReference type="RefSeq" id="WP_227231461.1">
    <property type="nucleotide sequence ID" value="NZ_JAJCVJ010000004.1"/>
</dbReference>
<comment type="caution">
    <text evidence="1">The sequence shown here is derived from an EMBL/GenBank/DDBJ whole genome shotgun (WGS) entry which is preliminary data.</text>
</comment>